<feature type="compositionally biased region" description="Polar residues" evidence="8">
    <location>
        <begin position="1"/>
        <end position="14"/>
    </location>
</feature>
<dbReference type="InParanoid" id="E3LLX9"/>
<dbReference type="InterPro" id="IPR011990">
    <property type="entry name" value="TPR-like_helical_dom_sf"/>
</dbReference>
<evidence type="ECO:0000256" key="1">
    <source>
        <dbReference type="ARBA" id="ARBA00004123"/>
    </source>
</evidence>
<comment type="similarity">
    <text evidence="2">Belongs to the crooked-neck family.</text>
</comment>
<feature type="region of interest" description="Disordered" evidence="8">
    <location>
        <begin position="1"/>
        <end position="21"/>
    </location>
</feature>
<dbReference type="FunFam" id="1.25.40.10:FF:001536">
    <property type="entry name" value="SYF pre-mRNA splicing factor homolog"/>
    <property type="match status" value="1"/>
</dbReference>
<dbReference type="PANTHER" id="PTHR11246:SF5">
    <property type="entry name" value="PRE-MRNA-SPLICING FACTOR SYF1"/>
    <property type="match status" value="1"/>
</dbReference>
<gene>
    <name evidence="12" type="ORF">CRE_28361</name>
</gene>
<accession>E3LLX9</accession>
<dbReference type="GO" id="GO:0000974">
    <property type="term" value="C:Prp19 complex"/>
    <property type="evidence" value="ECO:0007669"/>
    <property type="project" value="TreeGrafter"/>
</dbReference>
<evidence type="ECO:0000256" key="5">
    <source>
        <dbReference type="ARBA" id="ARBA00022737"/>
    </source>
</evidence>
<feature type="region of interest" description="Disordered" evidence="8">
    <location>
        <begin position="828"/>
        <end position="885"/>
    </location>
</feature>
<evidence type="ECO:0000313" key="13">
    <source>
        <dbReference type="Proteomes" id="UP000008281"/>
    </source>
</evidence>
<evidence type="ECO:0000259" key="10">
    <source>
        <dbReference type="Pfam" id="PF23231"/>
    </source>
</evidence>
<dbReference type="SMART" id="SM00386">
    <property type="entry name" value="HAT"/>
    <property type="match status" value="12"/>
</dbReference>
<reference evidence="12" key="1">
    <citation type="submission" date="2007-07" db="EMBL/GenBank/DDBJ databases">
        <title>PCAP assembly of the Caenorhabditis remanei genome.</title>
        <authorList>
            <consortium name="The Caenorhabditis remanei Sequencing Consortium"/>
            <person name="Wilson R.K."/>
        </authorList>
    </citation>
    <scope>NUCLEOTIDE SEQUENCE [LARGE SCALE GENOMIC DNA]</scope>
    <source>
        <strain evidence="12">PB4641</strain>
    </source>
</reference>
<dbReference type="FunFam" id="1.25.40.10:FF:000137">
    <property type="entry name" value="Pre-mRNA-splicing factor syf1"/>
    <property type="match status" value="1"/>
</dbReference>
<dbReference type="OMA" id="IWYNYLR"/>
<evidence type="ECO:0000313" key="12">
    <source>
        <dbReference type="EMBL" id="EFP02778.1"/>
    </source>
</evidence>
<dbReference type="AlphaFoldDB" id="E3LLX9"/>
<evidence type="ECO:0000256" key="6">
    <source>
        <dbReference type="ARBA" id="ARBA00023187"/>
    </source>
</evidence>
<evidence type="ECO:0000259" key="9">
    <source>
        <dbReference type="Pfam" id="PF23220"/>
    </source>
</evidence>
<dbReference type="InterPro" id="IPR055430">
    <property type="entry name" value="HAT_Syf1_CNRKL1_C"/>
</dbReference>
<feature type="domain" description="Pre-mRNA-splicing factor Syf1/CRNKL1-like C-terminal HAT-repeats" evidence="10">
    <location>
        <begin position="405"/>
        <end position="793"/>
    </location>
</feature>
<keyword evidence="13" id="KW-1185">Reference proteome</keyword>
<keyword evidence="5" id="KW-0677">Repeat</keyword>
<dbReference type="SUPFAM" id="SSF48452">
    <property type="entry name" value="TPR-like"/>
    <property type="match status" value="4"/>
</dbReference>
<dbReference type="HOGENOM" id="CLU_007736_0_0_1"/>
<feature type="domain" description="Pre-mRNA-splicing factor SYF1 central HAT repeats" evidence="9">
    <location>
        <begin position="200"/>
        <end position="403"/>
    </location>
</feature>
<dbReference type="FunCoup" id="E3LLX9">
    <property type="interactions" value="3040"/>
</dbReference>
<evidence type="ECO:0000256" key="7">
    <source>
        <dbReference type="ARBA" id="ARBA00023242"/>
    </source>
</evidence>
<evidence type="ECO:0000256" key="4">
    <source>
        <dbReference type="ARBA" id="ARBA00022728"/>
    </source>
</evidence>
<dbReference type="PANTHER" id="PTHR11246">
    <property type="entry name" value="PRE-MRNA SPLICING FACTOR"/>
    <property type="match status" value="1"/>
</dbReference>
<protein>
    <submittedName>
        <fullName evidence="12">Uncharacterized protein</fullName>
    </submittedName>
</protein>
<dbReference type="eggNOG" id="KOG2047">
    <property type="taxonomic scope" value="Eukaryota"/>
</dbReference>
<dbReference type="EMBL" id="DS268411">
    <property type="protein sequence ID" value="EFP02778.1"/>
    <property type="molecule type" value="Genomic_DNA"/>
</dbReference>
<sequence length="885" mass="103232">MTGKENSNVSTSKFNEAPTKSEKSFNVDSMKGILSEDVPFEEDIIRNPTSVNCWQRYIDHKRQNKSPAKQVFLIYERALAIFERSYKLWYHYLKYRESTIVNKCPTENAWRSLCDTYERCLMRLHKVMPRIWICYCEVMIKRGLITETRRVFDRALRSLPVTQHMRIWPMYIDFLTSHDLPDTTIRVYRRYLKMNPKVREDYIEYLIERDQIDEAAKELTVLVNQDQNVSEKGRTSHQLWTQLCDLISKNPVKIFSLNVDAIIRQGIYRYTDQVGFLWCSLADYYIRSAEFERARDVYEEAIAKVSTVRDFAQVYDAYAAFEEREVSIMMEEVEQSGDPEEEVDLEWMFQRYQSLMERKNELMNSVLLRQNPHNVGEWLNRVNIYEGNYNKQVETYKEAVKSVNPKIQVGKIRDLWIGFAKLYEDNGDLDAARRTFETAVVSQFGGVSELANVWCAYAEMEMKYKRPKAALDLMRRACAVPRPGDYENMQSVQARVHRSPILWAMYADYEECCGTVESCRKVYDKMIELRVASPQMIMNYAMFLEENEYFELAFQAYEKGIALFKWPSVFDIWNTYLVKFIKRYGGKKLERARDLFEQCLENCPPTHAKCKFSVITRCRMNKYFLFPDIFLLYAKLEEEHGLARHALSIYNRATSGVDRSDMHLMYNIYIKKVQEMYGIAQCRPIFERAISELPEDKSRAMSLRYAQLETTVGEIDRARAIYAHAAEISDPKVHVKFWDTWKTFEVAHGNEATVRDMLRVRRSVEASYNVNVTLTSVQMRVDAERKAQETTSGVVNPMDSLDQQAHQPVDGGTVTQVSINKGNISFVRGASKTVQQDTTENPDEIDLDDDEEEDGDEEGGDMDISTKTVPAQIFGSLKLADESDS</sequence>
<name>E3LLX9_CAERE</name>
<proteinExistence type="inferred from homology"/>
<evidence type="ECO:0000256" key="2">
    <source>
        <dbReference type="ARBA" id="ARBA00008644"/>
    </source>
</evidence>
<comment type="subcellular location">
    <subcellularLocation>
        <location evidence="1">Nucleus</location>
    </subcellularLocation>
</comment>
<evidence type="ECO:0000259" key="11">
    <source>
        <dbReference type="Pfam" id="PF23233"/>
    </source>
</evidence>
<evidence type="ECO:0000256" key="3">
    <source>
        <dbReference type="ARBA" id="ARBA00022664"/>
    </source>
</evidence>
<keyword evidence="4" id="KW-0747">Spliceosome</keyword>
<dbReference type="InterPro" id="IPR056350">
    <property type="entry name" value="HAT_Syf1_central"/>
</dbReference>
<dbReference type="Pfam" id="PF23231">
    <property type="entry name" value="HAT_Syf1_CNRKL1_C"/>
    <property type="match status" value="1"/>
</dbReference>
<keyword evidence="7" id="KW-0539">Nucleus</keyword>
<dbReference type="GO" id="GO:0071007">
    <property type="term" value="C:U2-type catalytic step 2 spliceosome"/>
    <property type="evidence" value="ECO:0007669"/>
    <property type="project" value="TreeGrafter"/>
</dbReference>
<evidence type="ECO:0000256" key="8">
    <source>
        <dbReference type="SAM" id="MobiDB-lite"/>
    </source>
</evidence>
<dbReference type="Proteomes" id="UP000008281">
    <property type="component" value="Unassembled WGS sequence"/>
</dbReference>
<dbReference type="Pfam" id="PF23220">
    <property type="entry name" value="HAT_Syf1_M"/>
    <property type="match status" value="1"/>
</dbReference>
<dbReference type="Pfam" id="PF23233">
    <property type="entry name" value="HAT_Syf1_CNRKL1_N"/>
    <property type="match status" value="1"/>
</dbReference>
<dbReference type="InterPro" id="IPR055433">
    <property type="entry name" value="HAT_Syf1-like_N"/>
</dbReference>
<dbReference type="GO" id="GO:0000349">
    <property type="term" value="P:generation of catalytic spliceosome for first transesterification step"/>
    <property type="evidence" value="ECO:0007669"/>
    <property type="project" value="TreeGrafter"/>
</dbReference>
<dbReference type="OrthoDB" id="10067343at2759"/>
<organism evidence="13">
    <name type="scientific">Caenorhabditis remanei</name>
    <name type="common">Caenorhabditis vulgaris</name>
    <dbReference type="NCBI Taxonomy" id="31234"/>
    <lineage>
        <taxon>Eukaryota</taxon>
        <taxon>Metazoa</taxon>
        <taxon>Ecdysozoa</taxon>
        <taxon>Nematoda</taxon>
        <taxon>Chromadorea</taxon>
        <taxon>Rhabditida</taxon>
        <taxon>Rhabditina</taxon>
        <taxon>Rhabditomorpha</taxon>
        <taxon>Rhabditoidea</taxon>
        <taxon>Rhabditidae</taxon>
        <taxon>Peloderinae</taxon>
        <taxon>Caenorhabditis</taxon>
    </lineage>
</organism>
<dbReference type="Gene3D" id="1.25.40.10">
    <property type="entry name" value="Tetratricopeptide repeat domain"/>
    <property type="match status" value="4"/>
</dbReference>
<dbReference type="InterPro" id="IPR045075">
    <property type="entry name" value="Syf1-like"/>
</dbReference>
<dbReference type="STRING" id="31234.E3LLX9"/>
<feature type="domain" description="Pre-mRNA-splicing factor Syf1-like N-terminal HAT-repeats" evidence="11">
    <location>
        <begin position="36"/>
        <end position="197"/>
    </location>
</feature>
<dbReference type="InterPro" id="IPR003107">
    <property type="entry name" value="HAT"/>
</dbReference>
<feature type="compositionally biased region" description="Acidic residues" evidence="8">
    <location>
        <begin position="840"/>
        <end position="861"/>
    </location>
</feature>
<dbReference type="FunFam" id="1.25.40.10:FF:000680">
    <property type="entry name" value="Pre-mRNA-splicing factor SYF1"/>
    <property type="match status" value="1"/>
</dbReference>
<dbReference type="GO" id="GO:0071014">
    <property type="term" value="C:post-mRNA release spliceosomal complex"/>
    <property type="evidence" value="ECO:0007669"/>
    <property type="project" value="TreeGrafter"/>
</dbReference>
<keyword evidence="3" id="KW-0507">mRNA processing</keyword>
<keyword evidence="6" id="KW-0508">mRNA splicing</keyword>